<dbReference type="Pfam" id="PF12323">
    <property type="entry name" value="HTH_OrfB_IS605"/>
    <property type="match status" value="1"/>
</dbReference>
<organism evidence="11 12">
    <name type="scientific">Streptomyces finlayi</name>
    <dbReference type="NCBI Taxonomy" id="67296"/>
    <lineage>
        <taxon>Bacteria</taxon>
        <taxon>Bacillati</taxon>
        <taxon>Actinomycetota</taxon>
        <taxon>Actinomycetes</taxon>
        <taxon>Kitasatosporales</taxon>
        <taxon>Streptomycetaceae</taxon>
        <taxon>Streptomyces</taxon>
    </lineage>
</organism>
<dbReference type="GO" id="GO:0003677">
    <property type="term" value="F:DNA binding"/>
    <property type="evidence" value="ECO:0007669"/>
    <property type="project" value="UniProtKB-KW"/>
</dbReference>
<evidence type="ECO:0000259" key="9">
    <source>
        <dbReference type="Pfam" id="PF07282"/>
    </source>
</evidence>
<comment type="similarity">
    <text evidence="1">In the C-terminal section; belongs to the transposase 35 family.</text>
</comment>
<comment type="caution">
    <text evidence="11">The sequence shown here is derived from an EMBL/GenBank/DDBJ whole genome shotgun (WGS) entry which is preliminary data.</text>
</comment>
<dbReference type="GO" id="GO:0006310">
    <property type="term" value="P:DNA recombination"/>
    <property type="evidence" value="ECO:0007669"/>
    <property type="project" value="UniProtKB-KW"/>
</dbReference>
<sequence>MTEALEQPLPPRVTGAEAKRIKREALRIPDQSKHHQRPATPMKRRAKEPGTHQRVYRYRCYPTPDQAEQLIETFGACRWVYNEGLTLRSNAWRDHRVSVGFAETCRALTGWRQARETCWLQNVSSTVLQQSLRHLESAFTRFFKGGANYPQRKKKGRSRDSATYVRTGFRWFEDPERPGTGLIALAKQTDPLDIRWSRPLPAGTTPVKLTMTRDRVGRFFLSVLVEEHIEPLPPVFLPGTRAPKAVGIDLGLATLVTLDDGEKLDHPRLLRKYEKKLAKAQRELHRKKRGSANREKARQEIARLYALIGDVRRDMLDQLTTRLVRENQVLVVEDLAVMNLLRTTTGPGRKRKAKLNQSIFDASWGELLKQLRYKCEWYGRTLVIVDRYFPSTRRCSSCHVKGERLDLSVREWKCGSCGAVHDRDVNAAQNLREEGMRLYGLVAGSLPPGRTPPPVIRASEVPEVPLAA</sequence>
<dbReference type="InterPro" id="IPR010095">
    <property type="entry name" value="Cas12f1-like_TNB"/>
</dbReference>
<dbReference type="EMBL" id="BMVC01000002">
    <property type="protein sequence ID" value="GHC81765.1"/>
    <property type="molecule type" value="Genomic_DNA"/>
</dbReference>
<dbReference type="GO" id="GO:0046872">
    <property type="term" value="F:metal ion binding"/>
    <property type="evidence" value="ECO:0007669"/>
    <property type="project" value="UniProtKB-KW"/>
</dbReference>
<proteinExistence type="inferred from homology"/>
<protein>
    <submittedName>
        <fullName evidence="11">Transposase</fullName>
    </submittedName>
</protein>
<dbReference type="Pfam" id="PF01385">
    <property type="entry name" value="OrfB_IS605"/>
    <property type="match status" value="1"/>
</dbReference>
<keyword evidence="3" id="KW-0479">Metal-binding</keyword>
<evidence type="ECO:0000256" key="6">
    <source>
        <dbReference type="ARBA" id="ARBA00023172"/>
    </source>
</evidence>
<dbReference type="AlphaFoldDB" id="A0A919C7X3"/>
<feature type="domain" description="Transposase putative helix-turn-helix" evidence="10">
    <location>
        <begin position="53"/>
        <end position="94"/>
    </location>
</feature>
<feature type="domain" description="Cas12f1-like TNB" evidence="9">
    <location>
        <begin position="364"/>
        <end position="431"/>
    </location>
</feature>
<feature type="domain" description="Probable transposase IS891/IS1136/IS1341" evidence="8">
    <location>
        <begin position="238"/>
        <end position="342"/>
    </location>
</feature>
<name>A0A919C7X3_9ACTN</name>
<evidence type="ECO:0000256" key="4">
    <source>
        <dbReference type="ARBA" id="ARBA00022833"/>
    </source>
</evidence>
<evidence type="ECO:0000256" key="5">
    <source>
        <dbReference type="ARBA" id="ARBA00023125"/>
    </source>
</evidence>
<dbReference type="RefSeq" id="WP_189822169.1">
    <property type="nucleotide sequence ID" value="NZ_BMVC01000002.1"/>
</dbReference>
<evidence type="ECO:0000256" key="2">
    <source>
        <dbReference type="ARBA" id="ARBA00022578"/>
    </source>
</evidence>
<evidence type="ECO:0000256" key="7">
    <source>
        <dbReference type="SAM" id="MobiDB-lite"/>
    </source>
</evidence>
<dbReference type="GO" id="GO:0032196">
    <property type="term" value="P:transposition"/>
    <property type="evidence" value="ECO:0007669"/>
    <property type="project" value="UniProtKB-KW"/>
</dbReference>
<evidence type="ECO:0000259" key="8">
    <source>
        <dbReference type="Pfam" id="PF01385"/>
    </source>
</evidence>
<dbReference type="NCBIfam" id="TIGR01766">
    <property type="entry name" value="IS200/IS605 family accessory protein TnpB-like domain"/>
    <property type="match status" value="1"/>
</dbReference>
<accession>A0A919C7X3</accession>
<dbReference type="Proteomes" id="UP000638353">
    <property type="component" value="Unassembled WGS sequence"/>
</dbReference>
<reference evidence="11" key="1">
    <citation type="journal article" date="2014" name="Int. J. Syst. Evol. Microbiol.">
        <title>Complete genome sequence of Corynebacterium casei LMG S-19264T (=DSM 44701T), isolated from a smear-ripened cheese.</title>
        <authorList>
            <consortium name="US DOE Joint Genome Institute (JGI-PGF)"/>
            <person name="Walter F."/>
            <person name="Albersmeier A."/>
            <person name="Kalinowski J."/>
            <person name="Ruckert C."/>
        </authorList>
    </citation>
    <scope>NUCLEOTIDE SEQUENCE</scope>
    <source>
        <strain evidence="11">JCM 4637</strain>
    </source>
</reference>
<gene>
    <name evidence="11" type="ORF">GCM10010334_09360</name>
</gene>
<keyword evidence="4" id="KW-0862">Zinc</keyword>
<reference evidence="11" key="2">
    <citation type="submission" date="2020-09" db="EMBL/GenBank/DDBJ databases">
        <authorList>
            <person name="Sun Q."/>
            <person name="Ohkuma M."/>
        </authorList>
    </citation>
    <scope>NUCLEOTIDE SEQUENCE</scope>
    <source>
        <strain evidence="11">JCM 4637</strain>
    </source>
</reference>
<evidence type="ECO:0000313" key="11">
    <source>
        <dbReference type="EMBL" id="GHC81765.1"/>
    </source>
</evidence>
<evidence type="ECO:0000259" key="10">
    <source>
        <dbReference type="Pfam" id="PF12323"/>
    </source>
</evidence>
<dbReference type="NCBIfam" id="NF040570">
    <property type="entry name" value="guided_TnpB"/>
    <property type="match status" value="1"/>
</dbReference>
<keyword evidence="5" id="KW-0238">DNA-binding</keyword>
<feature type="compositionally biased region" description="Basic residues" evidence="7">
    <location>
        <begin position="34"/>
        <end position="46"/>
    </location>
</feature>
<feature type="compositionally biased region" description="Basic and acidic residues" evidence="7">
    <location>
        <begin position="17"/>
        <end position="33"/>
    </location>
</feature>
<keyword evidence="2" id="KW-0815">Transposition</keyword>
<dbReference type="InterPro" id="IPR001959">
    <property type="entry name" value="Transposase"/>
</dbReference>
<dbReference type="Pfam" id="PF07282">
    <property type="entry name" value="Cas12f1-like_TNB"/>
    <property type="match status" value="1"/>
</dbReference>
<evidence type="ECO:0000256" key="3">
    <source>
        <dbReference type="ARBA" id="ARBA00022723"/>
    </source>
</evidence>
<keyword evidence="6" id="KW-0233">DNA recombination</keyword>
<evidence type="ECO:0000256" key="1">
    <source>
        <dbReference type="ARBA" id="ARBA00008761"/>
    </source>
</evidence>
<feature type="region of interest" description="Disordered" evidence="7">
    <location>
        <begin position="1"/>
        <end position="50"/>
    </location>
</feature>
<evidence type="ECO:0000313" key="12">
    <source>
        <dbReference type="Proteomes" id="UP000638353"/>
    </source>
</evidence>
<dbReference type="InterPro" id="IPR021027">
    <property type="entry name" value="Transposase_put_HTH"/>
</dbReference>